<dbReference type="AlphaFoldDB" id="A0A6L9QUK4"/>
<reference evidence="1 2" key="1">
    <citation type="submission" date="2020-01" db="EMBL/GenBank/DDBJ databases">
        <title>Insect and environment-associated Actinomycetes.</title>
        <authorList>
            <person name="Currrie C."/>
            <person name="Chevrette M."/>
            <person name="Carlson C."/>
            <person name="Stubbendieck R."/>
            <person name="Wendt-Pienkowski E."/>
        </authorList>
    </citation>
    <scope>NUCLEOTIDE SEQUENCE [LARGE SCALE GENOMIC DNA]</scope>
    <source>
        <strain evidence="1 2">SID10258</strain>
    </source>
</reference>
<feature type="non-terminal residue" evidence="1">
    <location>
        <position position="1"/>
    </location>
</feature>
<dbReference type="RefSeq" id="WP_163063058.1">
    <property type="nucleotide sequence ID" value="NZ_JAAGLI010001065.1"/>
</dbReference>
<organism evidence="1 2">
    <name type="scientific">Actinomadura bangladeshensis</name>
    <dbReference type="NCBI Taxonomy" id="453573"/>
    <lineage>
        <taxon>Bacteria</taxon>
        <taxon>Bacillati</taxon>
        <taxon>Actinomycetota</taxon>
        <taxon>Actinomycetes</taxon>
        <taxon>Streptosporangiales</taxon>
        <taxon>Thermomonosporaceae</taxon>
        <taxon>Actinomadura</taxon>
    </lineage>
</organism>
<dbReference type="EMBL" id="JAAGLI010001065">
    <property type="protein sequence ID" value="NEA28612.1"/>
    <property type="molecule type" value="Genomic_DNA"/>
</dbReference>
<evidence type="ECO:0008006" key="3">
    <source>
        <dbReference type="Google" id="ProtNLM"/>
    </source>
</evidence>
<accession>A0A6L9QUK4</accession>
<sequence length="542" mass="56729">GRLDPPGSAAWLADELTGWSSTVRAGALWAIAVNDLPWPDAASDALAQCWMDGEPLKGWIWADDPFGDIAARLDVASFAALAGPLLDRGSADSARTAVDAAYQRCVRSRSARAEVAPLLAKGIGHADLGVRVAAATAIRDVRAAAVETAGALAALVAEPPADADSLEARVFDAALETLIGLGDPRWREPFIAALVAGVATTDALNLLIDTGVPADAELLAAVRRRLAAIPLEEPAESAGYDAYLGRMRRHNEVNGLTRLLHRWGPGAAEAVPELVRFVPHDTWWAVRALAAIGPAASAAVPALTLTRDDPGASWRRRLDCAGAVAAITGDTARLTACIADAATADPVMADPVMAARAAVDHDLPLDDVLPALRALADAATGDDPSAIRPRLEAARLLLRTGDKAPALQAAADALDRGRLTTDAIELAGLAGPDAAPLLPRLRKLLGERHADTAAALAIRRITGDPAPLLDAVRRNLPYLGAGSWLIRSLRELGADAAPLVPELRELVDGDAAIRGIGTYGRQVREDEDERRELLDILPGLTP</sequence>
<proteinExistence type="predicted"/>
<dbReference type="Proteomes" id="UP000475532">
    <property type="component" value="Unassembled WGS sequence"/>
</dbReference>
<evidence type="ECO:0000313" key="1">
    <source>
        <dbReference type="EMBL" id="NEA28612.1"/>
    </source>
</evidence>
<gene>
    <name evidence="1" type="ORF">G3I70_39870</name>
</gene>
<evidence type="ECO:0000313" key="2">
    <source>
        <dbReference type="Proteomes" id="UP000475532"/>
    </source>
</evidence>
<comment type="caution">
    <text evidence="1">The sequence shown here is derived from an EMBL/GenBank/DDBJ whole genome shotgun (WGS) entry which is preliminary data.</text>
</comment>
<name>A0A6L9QUK4_9ACTN</name>
<protein>
    <recommendedName>
        <fullName evidence="3">HEAT repeat domain-containing protein</fullName>
    </recommendedName>
</protein>